<dbReference type="InterPro" id="IPR029058">
    <property type="entry name" value="AB_hydrolase_fold"/>
</dbReference>
<dbReference type="InterPro" id="IPR000073">
    <property type="entry name" value="AB_hydrolase_1"/>
</dbReference>
<dbReference type="STRING" id="1408250.Q760_18225"/>
<dbReference type="EMBL" id="AXNT01000092">
    <property type="protein sequence ID" value="KGM01646.1"/>
    <property type="molecule type" value="Genomic_DNA"/>
</dbReference>
<dbReference type="PRINTS" id="PR00111">
    <property type="entry name" value="ABHYDROLASE"/>
</dbReference>
<evidence type="ECO:0000259" key="1">
    <source>
        <dbReference type="Pfam" id="PF00561"/>
    </source>
</evidence>
<feature type="domain" description="AB hydrolase-1" evidence="1">
    <location>
        <begin position="28"/>
        <end position="273"/>
    </location>
</feature>
<dbReference type="OrthoDB" id="7958481at2"/>
<keyword evidence="3" id="KW-1185">Reference proteome</keyword>
<dbReference type="PANTHER" id="PTHR43798:SF33">
    <property type="entry name" value="HYDROLASE, PUTATIVE (AFU_ORTHOLOGUE AFUA_2G14860)-RELATED"/>
    <property type="match status" value="1"/>
</dbReference>
<gene>
    <name evidence="2" type="ORF">Q760_18225</name>
</gene>
<dbReference type="Gene3D" id="3.40.50.1820">
    <property type="entry name" value="alpha/beta hydrolase"/>
    <property type="match status" value="1"/>
</dbReference>
<accession>A0A0A0B8S4</accession>
<dbReference type="GO" id="GO:0016787">
    <property type="term" value="F:hydrolase activity"/>
    <property type="evidence" value="ECO:0007669"/>
    <property type="project" value="UniProtKB-KW"/>
</dbReference>
<dbReference type="AlphaFoldDB" id="A0A0A0B8S4"/>
<keyword evidence="2" id="KW-0378">Hydrolase</keyword>
<sequence>MTPHGANGFSASDGTRLVFHRLGSGGDPVVCVPGGPLQASASLGDLGGLSAARPLVLLDLRGTGESAVPADPSSYRCDRLVDDVEALRAYLGLARVDLLGHSAGCSVAVMYAARHPGRVRRLALLTPSPRVVGIDVTDDDRREVAERRRGEPWFADAFAAFARIWSGTATDADWEAITPFTQGRWDAARAARLTQDAVGQDPAAVAAYYAPGIPDPQVTRAALASLGARVLVTAGEHDVALPPTRAAEYARLFPHGELAVQPGGGHHPWLDDPAWLARTLTAFLR</sequence>
<dbReference type="SUPFAM" id="SSF53474">
    <property type="entry name" value="alpha/beta-Hydrolases"/>
    <property type="match status" value="1"/>
</dbReference>
<protein>
    <submittedName>
        <fullName evidence="2">Alpha/beta hydrolase</fullName>
    </submittedName>
</protein>
<name>A0A0A0B8S4_9CELL</name>
<proteinExistence type="predicted"/>
<dbReference type="Pfam" id="PF00561">
    <property type="entry name" value="Abhydrolase_1"/>
    <property type="match status" value="1"/>
</dbReference>
<evidence type="ECO:0000313" key="2">
    <source>
        <dbReference type="EMBL" id="KGM01646.1"/>
    </source>
</evidence>
<dbReference type="RefSeq" id="WP_034631608.1">
    <property type="nucleotide sequence ID" value="NZ_AXNT01000092.1"/>
</dbReference>
<dbReference type="GO" id="GO:0016020">
    <property type="term" value="C:membrane"/>
    <property type="evidence" value="ECO:0007669"/>
    <property type="project" value="TreeGrafter"/>
</dbReference>
<comment type="caution">
    <text evidence="2">The sequence shown here is derived from an EMBL/GenBank/DDBJ whole genome shotgun (WGS) entry which is preliminary data.</text>
</comment>
<organism evidence="2 3">
    <name type="scientific">Cellulomonas cellasea DSM 20118</name>
    <dbReference type="NCBI Taxonomy" id="1408250"/>
    <lineage>
        <taxon>Bacteria</taxon>
        <taxon>Bacillati</taxon>
        <taxon>Actinomycetota</taxon>
        <taxon>Actinomycetes</taxon>
        <taxon>Micrococcales</taxon>
        <taxon>Cellulomonadaceae</taxon>
        <taxon>Cellulomonas</taxon>
    </lineage>
</organism>
<reference evidence="2 3" key="1">
    <citation type="submission" date="2013-10" db="EMBL/GenBank/DDBJ databases">
        <authorList>
            <person name="Wang G."/>
            <person name="Zhuang W."/>
        </authorList>
    </citation>
    <scope>NUCLEOTIDE SEQUENCE [LARGE SCALE GENOMIC DNA]</scope>
    <source>
        <strain evidence="2 3">DSM 20118</strain>
    </source>
</reference>
<dbReference type="InterPro" id="IPR050266">
    <property type="entry name" value="AB_hydrolase_sf"/>
</dbReference>
<dbReference type="Proteomes" id="UP000029833">
    <property type="component" value="Unassembled WGS sequence"/>
</dbReference>
<dbReference type="PANTHER" id="PTHR43798">
    <property type="entry name" value="MONOACYLGLYCEROL LIPASE"/>
    <property type="match status" value="1"/>
</dbReference>
<evidence type="ECO:0000313" key="3">
    <source>
        <dbReference type="Proteomes" id="UP000029833"/>
    </source>
</evidence>